<dbReference type="RefSeq" id="WP_261760443.1">
    <property type="nucleotide sequence ID" value="NZ_CP104562.2"/>
</dbReference>
<keyword evidence="4" id="KW-1185">Reference proteome</keyword>
<feature type="domain" description="Tox-GHH2" evidence="2">
    <location>
        <begin position="317"/>
        <end position="429"/>
    </location>
</feature>
<sequence length="464" mass="50239">MALTIPKGATGSTNKRRRSEDPSDRGQQPHKKPTKQAASGTNTATFPYFDKQSLPPSCKADSDRIHEKCDKDEGVQEGKDSFAKAKTDGAQHKPGSLVNRLQGKFRGALRAIDGVGKISSKYKPNAKNQWMENHCTGLWNKPGGGEGGSNIKKFEDQIADTIKNEKEVVEKVKNEAMEKLQNFAKDYYKEHLNETMGAAAEKAAKRAAMSRFPALMAVVGRVSAYEGLGKLIGNVAGAIATDDMAKRFDAVEKTLNAAQEKLSEVMSFTKGKVEDAMASTQAGIAYANPCIKARKCMLIPYKDTDKTAQGNGCCPGQTGHHVLPDAMFYKYAPETHPKTGKVSMKKGGHRDCWKKYKHGDAPTICLEGTTNRATNGSHGIAHKVTNEFIADHRSAQSMSYETASTEISKLLGTPFGCNPDCIKAQLDAYYKKAHGCGDLDKAEVTPHSGEPGGGPRVTDDDGMM</sequence>
<protein>
    <recommendedName>
        <fullName evidence="2">Tox-GHH2 domain-containing protein</fullName>
    </recommendedName>
</protein>
<feature type="region of interest" description="Disordered" evidence="1">
    <location>
        <begin position="440"/>
        <end position="464"/>
    </location>
</feature>
<dbReference type="EMBL" id="CP104562">
    <property type="protein sequence ID" value="UXH80625.1"/>
    <property type="molecule type" value="Genomic_DNA"/>
</dbReference>
<organism evidence="3 4">
    <name type="scientific">Roseateles amylovorans</name>
    <dbReference type="NCBI Taxonomy" id="2978473"/>
    <lineage>
        <taxon>Bacteria</taxon>
        <taxon>Pseudomonadati</taxon>
        <taxon>Pseudomonadota</taxon>
        <taxon>Betaproteobacteria</taxon>
        <taxon>Burkholderiales</taxon>
        <taxon>Sphaerotilaceae</taxon>
        <taxon>Roseateles</taxon>
    </lineage>
</organism>
<proteinExistence type="predicted"/>
<feature type="compositionally biased region" description="Basic and acidic residues" evidence="1">
    <location>
        <begin position="60"/>
        <end position="78"/>
    </location>
</feature>
<reference evidence="3" key="1">
    <citation type="submission" date="2022-10" db="EMBL/GenBank/DDBJ databases">
        <title>Characterization and whole genome sequencing of a new Roseateles species, isolated from fresh water.</title>
        <authorList>
            <person name="Guliayeva D.Y."/>
            <person name="Akhremchuk A.E."/>
            <person name="Sikolenko M.A."/>
            <person name="Valentovich L.N."/>
            <person name="Sidarenka A.V."/>
        </authorList>
    </citation>
    <scope>NUCLEOTIDE SEQUENCE</scope>
    <source>
        <strain evidence="3">BIM B-1768</strain>
    </source>
</reference>
<dbReference type="Pfam" id="PF15635">
    <property type="entry name" value="Tox-GHH2"/>
    <property type="match status" value="1"/>
</dbReference>
<feature type="region of interest" description="Disordered" evidence="1">
    <location>
        <begin position="1"/>
        <end position="78"/>
    </location>
</feature>
<accession>A0ABY6B838</accession>
<gene>
    <name evidence="3" type="ORF">N4261_12415</name>
</gene>
<evidence type="ECO:0000313" key="3">
    <source>
        <dbReference type="EMBL" id="UXH80625.1"/>
    </source>
</evidence>
<dbReference type="Proteomes" id="UP001064933">
    <property type="component" value="Chromosome"/>
</dbReference>
<feature type="compositionally biased region" description="Polar residues" evidence="1">
    <location>
        <begin position="36"/>
        <end position="45"/>
    </location>
</feature>
<dbReference type="InterPro" id="IPR028917">
    <property type="entry name" value="Tox-GHH2_domain"/>
</dbReference>
<evidence type="ECO:0000259" key="2">
    <source>
        <dbReference type="Pfam" id="PF15635"/>
    </source>
</evidence>
<evidence type="ECO:0000256" key="1">
    <source>
        <dbReference type="SAM" id="MobiDB-lite"/>
    </source>
</evidence>
<name>A0ABY6B838_9BURK</name>
<evidence type="ECO:0000313" key="4">
    <source>
        <dbReference type="Proteomes" id="UP001064933"/>
    </source>
</evidence>